<comment type="caution">
    <text evidence="1">The sequence shown here is derived from an EMBL/GenBank/DDBJ whole genome shotgun (WGS) entry which is preliminary data.</text>
</comment>
<sequence length="194" mass="22002">MAAPAIIDKRIVESTDDASGDVPGPVKVSVLEKFLAVRGLTEKPQRRGGKMPPTPTRLTAPALSKTYTKRRYGGKTTAQREALLDPPDIFSDSVDAYVPRKRKQELMHLHQDEQEVNEAFLTETRALSFEREVLDKVVCDREENRIDFEEKLWILMLKARGMQEVPDDEDDQVDGDESLVQLGQMARDFDQQAM</sequence>
<dbReference type="EMBL" id="ANIZ01002666">
    <property type="protein sequence ID" value="ETI39102.1"/>
    <property type="molecule type" value="Genomic_DNA"/>
</dbReference>
<reference evidence="1 2" key="1">
    <citation type="submission" date="2013-11" db="EMBL/GenBank/DDBJ databases">
        <title>The Genome Sequence of Phytophthora parasitica P1569.</title>
        <authorList>
            <consortium name="The Broad Institute Genomics Platform"/>
            <person name="Russ C."/>
            <person name="Tyler B."/>
            <person name="Panabieres F."/>
            <person name="Shan W."/>
            <person name="Tripathy S."/>
            <person name="Grunwald N."/>
            <person name="Machado M."/>
            <person name="Johnson C.S."/>
            <person name="Arredondo F."/>
            <person name="Hong C."/>
            <person name="Coffey M."/>
            <person name="Young S.K."/>
            <person name="Zeng Q."/>
            <person name="Gargeya S."/>
            <person name="Fitzgerald M."/>
            <person name="Abouelleil A."/>
            <person name="Alvarado L."/>
            <person name="Chapman S.B."/>
            <person name="Gainer-Dewar J."/>
            <person name="Goldberg J."/>
            <person name="Griggs A."/>
            <person name="Gujja S."/>
            <person name="Hansen M."/>
            <person name="Howarth C."/>
            <person name="Imamovic A."/>
            <person name="Ireland A."/>
            <person name="Larimer J."/>
            <person name="McCowan C."/>
            <person name="Murphy C."/>
            <person name="Pearson M."/>
            <person name="Poon T.W."/>
            <person name="Priest M."/>
            <person name="Roberts A."/>
            <person name="Saif S."/>
            <person name="Shea T."/>
            <person name="Sykes S."/>
            <person name="Wortman J."/>
            <person name="Nusbaum C."/>
            <person name="Birren B."/>
        </authorList>
    </citation>
    <scope>NUCLEOTIDE SEQUENCE [LARGE SCALE GENOMIC DNA]</scope>
    <source>
        <strain evidence="1 2">P1569</strain>
    </source>
</reference>
<dbReference type="eggNOG" id="ENOG502T2A2">
    <property type="taxonomic scope" value="Eukaryota"/>
</dbReference>
<dbReference type="Proteomes" id="UP000018721">
    <property type="component" value="Unassembled WGS sequence"/>
</dbReference>
<dbReference type="AlphaFoldDB" id="V9EM07"/>
<protein>
    <submittedName>
        <fullName evidence="1">Uncharacterized protein</fullName>
    </submittedName>
</protein>
<dbReference type="HOGENOM" id="CLU_1464040_0_0_1"/>
<name>V9EM07_PHYNI</name>
<proteinExistence type="predicted"/>
<keyword evidence="2" id="KW-1185">Reference proteome</keyword>
<dbReference type="OrthoDB" id="126644at2759"/>
<evidence type="ECO:0000313" key="1">
    <source>
        <dbReference type="EMBL" id="ETI39102.1"/>
    </source>
</evidence>
<evidence type="ECO:0000313" key="2">
    <source>
        <dbReference type="Proteomes" id="UP000018721"/>
    </source>
</evidence>
<gene>
    <name evidence="1" type="ORF">F443_15268</name>
</gene>
<organism evidence="1 2">
    <name type="scientific">Phytophthora nicotianae P1569</name>
    <dbReference type="NCBI Taxonomy" id="1317065"/>
    <lineage>
        <taxon>Eukaryota</taxon>
        <taxon>Sar</taxon>
        <taxon>Stramenopiles</taxon>
        <taxon>Oomycota</taxon>
        <taxon>Peronosporomycetes</taxon>
        <taxon>Peronosporales</taxon>
        <taxon>Peronosporaceae</taxon>
        <taxon>Phytophthora</taxon>
    </lineage>
</organism>
<accession>V9EM07</accession>